<keyword evidence="2" id="KW-1185">Reference proteome</keyword>
<evidence type="ECO:0000313" key="1">
    <source>
        <dbReference type="EMBL" id="PZD93458.1"/>
    </source>
</evidence>
<sequence length="405" mass="44225">MTRQQGGEHLQTVYADMHIHIGSTDQGEPVKISASRGLTFRNIAHEAAVRKGIRLLGVIDAHSPGVQRDIAGLLEAGEMSEVEGGGIGYRDTTLLLGSEIEVKEPGRGPAHYLVFMPDFDRMQAWTEWMGAYMRNVMLSSQRIYVTGRELQEQALSRGGLFIPAHIFTPHKSLYGSCTNSIPEVLDPAAVSAVELGLSADTEMAGYVAELDGYPFLTNSDAHSLSKIGREYNELLLGKPSFADFRMALEGKEGRRIAANYGLNPRLGKYHKTYCLNCESGLDLGGQDRQPERCSLCGSTKLVSGVMDRIQELGRLMGREQPAVVHSGRPPYRYQVPLEFVPGVGPKLLDRLLQRFGTEMDVLHTAGKEELADEAGLQTAGLIIAAREGRLNLEAGGGGKYGKVRK</sequence>
<name>A0A2W1L0L2_9BACL</name>
<dbReference type="RefSeq" id="WP_111149127.1">
    <property type="nucleotide sequence ID" value="NZ_QKRB01000057.1"/>
</dbReference>
<dbReference type="OrthoDB" id="9810135at2"/>
<dbReference type="SUPFAM" id="SSF47781">
    <property type="entry name" value="RuvA domain 2-like"/>
    <property type="match status" value="1"/>
</dbReference>
<dbReference type="PANTHER" id="PTHR40084:SF1">
    <property type="entry name" value="PHOSPHOTRANSFERASE"/>
    <property type="match status" value="1"/>
</dbReference>
<comment type="caution">
    <text evidence="1">The sequence shown here is derived from an EMBL/GenBank/DDBJ whole genome shotgun (WGS) entry which is preliminary data.</text>
</comment>
<dbReference type="SUPFAM" id="SSF89550">
    <property type="entry name" value="PHP domain-like"/>
    <property type="match status" value="1"/>
</dbReference>
<dbReference type="AlphaFoldDB" id="A0A2W1L0L2"/>
<dbReference type="Proteomes" id="UP000249522">
    <property type="component" value="Unassembled WGS sequence"/>
</dbReference>
<dbReference type="Gene3D" id="3.20.20.140">
    <property type="entry name" value="Metal-dependent hydrolases"/>
    <property type="match status" value="1"/>
</dbReference>
<dbReference type="Gene3D" id="1.10.150.20">
    <property type="entry name" value="5' to 3' exonuclease, C-terminal subdomain"/>
    <property type="match status" value="1"/>
</dbReference>
<evidence type="ECO:0000313" key="2">
    <source>
        <dbReference type="Proteomes" id="UP000249522"/>
    </source>
</evidence>
<dbReference type="InterPro" id="IPR016195">
    <property type="entry name" value="Pol/histidinol_Pase-like"/>
</dbReference>
<dbReference type="InterPro" id="IPR010994">
    <property type="entry name" value="RuvA_2-like"/>
</dbReference>
<protein>
    <submittedName>
        <fullName evidence="1">TIGR00375 family protein</fullName>
    </submittedName>
</protein>
<proteinExistence type="predicted"/>
<reference evidence="1 2" key="1">
    <citation type="submission" date="2018-06" db="EMBL/GenBank/DDBJ databases">
        <title>Paenibacillus imtechensis sp. nov.</title>
        <authorList>
            <person name="Pinnaka A.K."/>
            <person name="Singh H."/>
            <person name="Kaur M."/>
        </authorList>
    </citation>
    <scope>NUCLEOTIDE SEQUENCE [LARGE SCALE GENOMIC DNA]</scope>
    <source>
        <strain evidence="1 2">SMB1</strain>
    </source>
</reference>
<organism evidence="1 2">
    <name type="scientific">Paenibacillus sambharensis</name>
    <dbReference type="NCBI Taxonomy" id="1803190"/>
    <lineage>
        <taxon>Bacteria</taxon>
        <taxon>Bacillati</taxon>
        <taxon>Bacillota</taxon>
        <taxon>Bacilli</taxon>
        <taxon>Bacillales</taxon>
        <taxon>Paenibacillaceae</taxon>
        <taxon>Paenibacillus</taxon>
    </lineage>
</organism>
<dbReference type="PANTHER" id="PTHR40084">
    <property type="entry name" value="PHOSPHOHYDROLASE, PHP FAMILY"/>
    <property type="match status" value="1"/>
</dbReference>
<gene>
    <name evidence="1" type="ORF">DNH61_22810</name>
</gene>
<dbReference type="EMBL" id="QKRB01000057">
    <property type="protein sequence ID" value="PZD93458.1"/>
    <property type="molecule type" value="Genomic_DNA"/>
</dbReference>
<dbReference type="CDD" id="cd19067">
    <property type="entry name" value="PfuEndoQ-like"/>
    <property type="match status" value="1"/>
</dbReference>
<dbReference type="Pfam" id="PF13263">
    <property type="entry name" value="PHP_C"/>
    <property type="match status" value="1"/>
</dbReference>
<accession>A0A2W1L0L2</accession>